<dbReference type="AlphaFoldDB" id="D4E255"/>
<evidence type="ECO:0000313" key="1">
    <source>
        <dbReference type="EMBL" id="EFE96116.1"/>
    </source>
</evidence>
<dbReference type="Proteomes" id="UP000005723">
    <property type="component" value="Unassembled WGS sequence"/>
</dbReference>
<gene>
    <name evidence="1" type="ORF">HMPREF0758_2255</name>
</gene>
<keyword evidence="2" id="KW-1185">Reference proteome</keyword>
<organism evidence="1 2">
    <name type="scientific">Serratia odorifera DSM 4582</name>
    <dbReference type="NCBI Taxonomy" id="667129"/>
    <lineage>
        <taxon>Bacteria</taxon>
        <taxon>Pseudomonadati</taxon>
        <taxon>Pseudomonadota</taxon>
        <taxon>Gammaproteobacteria</taxon>
        <taxon>Enterobacterales</taxon>
        <taxon>Yersiniaceae</taxon>
        <taxon>Serratia</taxon>
    </lineage>
</organism>
<reference evidence="1 2" key="1">
    <citation type="submission" date="2010-01" db="EMBL/GenBank/DDBJ databases">
        <authorList>
            <person name="Muzny D."/>
            <person name="Qin X."/>
            <person name="Deng J."/>
            <person name="Jiang H."/>
            <person name="Liu Y."/>
            <person name="Qu J."/>
            <person name="Song X.-Z."/>
            <person name="Zhang L."/>
            <person name="Thornton R."/>
            <person name="Coyle M."/>
            <person name="Francisco L."/>
            <person name="Jackson L."/>
            <person name="Javaid M."/>
            <person name="Korchina V."/>
            <person name="Kovar C."/>
            <person name="Mata R."/>
            <person name="Mathew T."/>
            <person name="Ngo R."/>
            <person name="Nguyen L."/>
            <person name="Nguyen N."/>
            <person name="Okwuonu G."/>
            <person name="Ongeri F."/>
            <person name="Pham C."/>
            <person name="Simmons D."/>
            <person name="Wilczek-Boney K."/>
            <person name="Hale W."/>
            <person name="Jakkamsetti A."/>
            <person name="Pham P."/>
            <person name="Ruth R."/>
            <person name="San Lucas F."/>
            <person name="Warren J."/>
            <person name="Zhang J."/>
            <person name="Zhao Z."/>
            <person name="Zhou C."/>
            <person name="Zhu D."/>
            <person name="Lee S."/>
            <person name="Bess C."/>
            <person name="Blankenburg K."/>
            <person name="Forbes L."/>
            <person name="Fu Q."/>
            <person name="Gubbala S."/>
            <person name="Hirani K."/>
            <person name="Jayaseelan J.C."/>
            <person name="Lara F."/>
            <person name="Munidasa M."/>
            <person name="Palculict T."/>
            <person name="Patil S."/>
            <person name="Pu L.-L."/>
            <person name="Saada N."/>
            <person name="Tang L."/>
            <person name="Weissenberger G."/>
            <person name="Zhu Y."/>
            <person name="Hemphill L."/>
            <person name="Shang Y."/>
            <person name="Youmans B."/>
            <person name="Ayvaz T."/>
            <person name="Ross M."/>
            <person name="Santibanez J."/>
            <person name="Aqrawi P."/>
            <person name="Gross S."/>
            <person name="Joshi V."/>
            <person name="Fowler G."/>
            <person name="Nazareth L."/>
            <person name="Reid J."/>
            <person name="Worley K."/>
            <person name="Petrosino J."/>
            <person name="Highlander S."/>
            <person name="Gibbs R."/>
        </authorList>
    </citation>
    <scope>NUCLEOTIDE SEQUENCE [LARGE SCALE GENOMIC DNA]</scope>
    <source>
        <strain evidence="1 2">DSM 4582</strain>
    </source>
</reference>
<proteinExistence type="predicted"/>
<protein>
    <submittedName>
        <fullName evidence="1">Uncharacterized protein</fullName>
    </submittedName>
</protein>
<evidence type="ECO:0000313" key="2">
    <source>
        <dbReference type="Proteomes" id="UP000005723"/>
    </source>
</evidence>
<dbReference type="HOGENOM" id="CLU_2755613_0_0_6"/>
<accession>D4E255</accession>
<dbReference type="EMBL" id="ADBY01000039">
    <property type="protein sequence ID" value="EFE96116.1"/>
    <property type="molecule type" value="Genomic_DNA"/>
</dbReference>
<comment type="caution">
    <text evidence="1">The sequence shown here is derived from an EMBL/GenBank/DDBJ whole genome shotgun (WGS) entry which is preliminary data.</text>
</comment>
<name>D4E255_SEROD</name>
<sequence length="70" mass="7974">MPAPGQVNRLCHFAAARPALLSSRLRLGWPIPTPHFLAYPQIALQEQHQKRRHRGCNALRLFNAACKDVY</sequence>